<dbReference type="KEGG" id="tva:4770154"/>
<feature type="transmembrane region" description="Helical" evidence="1">
    <location>
        <begin position="37"/>
        <end position="59"/>
    </location>
</feature>
<feature type="transmembrane region" description="Helical" evidence="1">
    <location>
        <begin position="411"/>
        <end position="435"/>
    </location>
</feature>
<feature type="transmembrane region" description="Helical" evidence="1">
    <location>
        <begin position="279"/>
        <end position="300"/>
    </location>
</feature>
<dbReference type="InParanoid" id="A2E5B2"/>
<feature type="transmembrane region" description="Helical" evidence="1">
    <location>
        <begin position="370"/>
        <end position="391"/>
    </location>
</feature>
<keyword evidence="1" id="KW-0812">Transmembrane</keyword>
<protein>
    <recommendedName>
        <fullName evidence="4">Polycystin cation channel PKD1/PKD2 domain-containing protein</fullName>
    </recommendedName>
</protein>
<dbReference type="AlphaFoldDB" id="A2E5B2"/>
<feature type="transmembrane region" description="Helical" evidence="1">
    <location>
        <begin position="335"/>
        <end position="358"/>
    </location>
</feature>
<evidence type="ECO:0000313" key="2">
    <source>
        <dbReference type="EMBL" id="EAY12192.1"/>
    </source>
</evidence>
<dbReference type="VEuPathDB" id="TrichDB:TVAGG3_0476080"/>
<name>A2E5B2_TRIV3</name>
<keyword evidence="1" id="KW-1133">Transmembrane helix</keyword>
<dbReference type="RefSeq" id="XP_001324415.1">
    <property type="nucleotide sequence ID" value="XM_001324380.1"/>
</dbReference>
<sequence>MVITIRLVSPKVTKRLNPNLVSVLQTWKRSYIPPWTFLFHFLEILCIIFYCYGVIYPTIDGVYHTRKQLTDLLFPKQTDDAPYAFVDDISDYFDDFLENLENFTKGSFSNMEFINQTRPVKFQINWENGSEIKYNQIDVNYELFRHVYSISAFTSFVIYSNETDVIGCTQWDINVAIYKPEGGYGFIPDPKISYSSCPSHYISDNREERKRISRKRIFIKHNVRNFRDVEIRYDPNRAATDKITIQNVLDCIKNKTLNKYIPPPIEPPKKTFNRGTLSLYNVMQRFGLMFLLISGMEFYLDSLNIWKLFSIHRKRLLVDSIYKELTLFDQFHTTIGFWNIFFFIKSVLVVILSLIVISDSSKISQYPSHRSMHIFGVASFIATSCALRWFIHWPKVYRLTLLFVNGIRRIVINLASQSIILLSLMLATVFLFGFVAQKAESFIDLLKLFISMIFGDSLYPTYTEFSDGSFEYNLMSFIFNSFLIMVLIWIFFTANTAIMTWVDHHIISQLTQ</sequence>
<gene>
    <name evidence="2" type="ORF">TVAG_003980</name>
</gene>
<dbReference type="VEuPathDB" id="TrichDB:TVAG_003980"/>
<accession>A2E5B2</accession>
<evidence type="ECO:0000256" key="1">
    <source>
        <dbReference type="SAM" id="Phobius"/>
    </source>
</evidence>
<reference evidence="2" key="2">
    <citation type="journal article" date="2007" name="Science">
        <title>Draft genome sequence of the sexually transmitted pathogen Trichomonas vaginalis.</title>
        <authorList>
            <person name="Carlton J.M."/>
            <person name="Hirt R.P."/>
            <person name="Silva J.C."/>
            <person name="Delcher A.L."/>
            <person name="Schatz M."/>
            <person name="Zhao Q."/>
            <person name="Wortman J.R."/>
            <person name="Bidwell S.L."/>
            <person name="Alsmark U.C.M."/>
            <person name="Besteiro S."/>
            <person name="Sicheritz-Ponten T."/>
            <person name="Noel C.J."/>
            <person name="Dacks J.B."/>
            <person name="Foster P.G."/>
            <person name="Simillion C."/>
            <person name="Van de Peer Y."/>
            <person name="Miranda-Saavedra D."/>
            <person name="Barton G.J."/>
            <person name="Westrop G.D."/>
            <person name="Mueller S."/>
            <person name="Dessi D."/>
            <person name="Fiori P.L."/>
            <person name="Ren Q."/>
            <person name="Paulsen I."/>
            <person name="Zhang H."/>
            <person name="Bastida-Corcuera F.D."/>
            <person name="Simoes-Barbosa A."/>
            <person name="Brown M.T."/>
            <person name="Hayes R.D."/>
            <person name="Mukherjee M."/>
            <person name="Okumura C.Y."/>
            <person name="Schneider R."/>
            <person name="Smith A.J."/>
            <person name="Vanacova S."/>
            <person name="Villalvazo M."/>
            <person name="Haas B.J."/>
            <person name="Pertea M."/>
            <person name="Feldblyum T.V."/>
            <person name="Utterback T.R."/>
            <person name="Shu C.L."/>
            <person name="Osoegawa K."/>
            <person name="de Jong P.J."/>
            <person name="Hrdy I."/>
            <person name="Horvathova L."/>
            <person name="Zubacova Z."/>
            <person name="Dolezal P."/>
            <person name="Malik S.B."/>
            <person name="Logsdon J.M. Jr."/>
            <person name="Henze K."/>
            <person name="Gupta A."/>
            <person name="Wang C.C."/>
            <person name="Dunne R.L."/>
            <person name="Upcroft J.A."/>
            <person name="Upcroft P."/>
            <person name="White O."/>
            <person name="Salzberg S.L."/>
            <person name="Tang P."/>
            <person name="Chiu C.-H."/>
            <person name="Lee Y.-S."/>
            <person name="Embley T.M."/>
            <person name="Coombs G.H."/>
            <person name="Mottram J.C."/>
            <person name="Tachezy J."/>
            <person name="Fraser-Liggett C.M."/>
            <person name="Johnson P.J."/>
        </authorList>
    </citation>
    <scope>NUCLEOTIDE SEQUENCE [LARGE SCALE GENOMIC DNA]</scope>
    <source>
        <strain evidence="2">G3</strain>
    </source>
</reference>
<organism evidence="2 3">
    <name type="scientific">Trichomonas vaginalis (strain ATCC PRA-98 / G3)</name>
    <dbReference type="NCBI Taxonomy" id="412133"/>
    <lineage>
        <taxon>Eukaryota</taxon>
        <taxon>Metamonada</taxon>
        <taxon>Parabasalia</taxon>
        <taxon>Trichomonadida</taxon>
        <taxon>Trichomonadidae</taxon>
        <taxon>Trichomonas</taxon>
    </lineage>
</organism>
<feature type="transmembrane region" description="Helical" evidence="1">
    <location>
        <begin position="474"/>
        <end position="492"/>
    </location>
</feature>
<keyword evidence="3" id="KW-1185">Reference proteome</keyword>
<dbReference type="OrthoDB" id="10640098at2759"/>
<proteinExistence type="predicted"/>
<keyword evidence="1" id="KW-0472">Membrane</keyword>
<evidence type="ECO:0000313" key="3">
    <source>
        <dbReference type="Proteomes" id="UP000001542"/>
    </source>
</evidence>
<dbReference type="EMBL" id="DS113306">
    <property type="protein sequence ID" value="EAY12192.1"/>
    <property type="molecule type" value="Genomic_DNA"/>
</dbReference>
<dbReference type="Proteomes" id="UP000001542">
    <property type="component" value="Unassembled WGS sequence"/>
</dbReference>
<reference evidence="2" key="1">
    <citation type="submission" date="2006-10" db="EMBL/GenBank/DDBJ databases">
        <authorList>
            <person name="Amadeo P."/>
            <person name="Zhao Q."/>
            <person name="Wortman J."/>
            <person name="Fraser-Liggett C."/>
            <person name="Carlton J."/>
        </authorList>
    </citation>
    <scope>NUCLEOTIDE SEQUENCE</scope>
    <source>
        <strain evidence="2">G3</strain>
    </source>
</reference>
<evidence type="ECO:0008006" key="4">
    <source>
        <dbReference type="Google" id="ProtNLM"/>
    </source>
</evidence>